<keyword evidence="3" id="KW-1185">Reference proteome</keyword>
<dbReference type="Proteomes" id="UP000078476">
    <property type="component" value="Unassembled WGS sequence"/>
</dbReference>
<sequence>MNGCKVIAKIPGSNEVTYTEYREDGGSRYLKPLNPQYPTIQIDEKTLICGVIIGQFVEE</sequence>
<dbReference type="InterPro" id="IPR015927">
    <property type="entry name" value="Peptidase_S24_S26A/B/C"/>
</dbReference>
<proteinExistence type="predicted"/>
<reference evidence="2 3" key="1">
    <citation type="submission" date="2016-03" db="EMBL/GenBank/DDBJ databases">
        <authorList>
            <person name="Ploux O."/>
        </authorList>
    </citation>
    <scope>NUCLEOTIDE SEQUENCE [LARGE SCALE GENOMIC DNA]</scope>
    <source>
        <strain evidence="2 3">R-45370</strain>
    </source>
</reference>
<dbReference type="STRING" id="980561.A1359_07125"/>
<dbReference type="SUPFAM" id="SSF51306">
    <property type="entry name" value="LexA/Signal peptidase"/>
    <property type="match status" value="1"/>
</dbReference>
<dbReference type="EMBL" id="LUUI01000093">
    <property type="protein sequence ID" value="OAI16793.1"/>
    <property type="molecule type" value="Genomic_DNA"/>
</dbReference>
<dbReference type="InterPro" id="IPR036286">
    <property type="entry name" value="LexA/Signal_pep-like_sf"/>
</dbReference>
<evidence type="ECO:0000313" key="2">
    <source>
        <dbReference type="EMBL" id="OAI16793.1"/>
    </source>
</evidence>
<evidence type="ECO:0000313" key="3">
    <source>
        <dbReference type="Proteomes" id="UP000078476"/>
    </source>
</evidence>
<evidence type="ECO:0000259" key="1">
    <source>
        <dbReference type="Pfam" id="PF00717"/>
    </source>
</evidence>
<organism evidence="2 3">
    <name type="scientific">Methylomonas lenta</name>
    <dbReference type="NCBI Taxonomy" id="980561"/>
    <lineage>
        <taxon>Bacteria</taxon>
        <taxon>Pseudomonadati</taxon>
        <taxon>Pseudomonadota</taxon>
        <taxon>Gammaproteobacteria</taxon>
        <taxon>Methylococcales</taxon>
        <taxon>Methylococcaceae</taxon>
        <taxon>Methylomonas</taxon>
    </lineage>
</organism>
<name>A0A177NH79_9GAMM</name>
<dbReference type="AlphaFoldDB" id="A0A177NH79"/>
<accession>A0A177NH79</accession>
<comment type="caution">
    <text evidence="2">The sequence shown here is derived from an EMBL/GenBank/DDBJ whole genome shotgun (WGS) entry which is preliminary data.</text>
</comment>
<gene>
    <name evidence="2" type="ORF">A1359_07125</name>
</gene>
<dbReference type="Gene3D" id="2.10.109.10">
    <property type="entry name" value="Umud Fragment, subunit A"/>
    <property type="match status" value="1"/>
</dbReference>
<dbReference type="Pfam" id="PF00717">
    <property type="entry name" value="Peptidase_S24"/>
    <property type="match status" value="1"/>
</dbReference>
<protein>
    <recommendedName>
        <fullName evidence="1">Peptidase S24/S26A/S26B/S26C domain-containing protein</fullName>
    </recommendedName>
</protein>
<dbReference type="RefSeq" id="WP_066980817.1">
    <property type="nucleotide sequence ID" value="NZ_LUUI01000093.1"/>
</dbReference>
<feature type="domain" description="Peptidase S24/S26A/S26B/S26C" evidence="1">
    <location>
        <begin position="2"/>
        <end position="53"/>
    </location>
</feature>